<dbReference type="InterPro" id="IPR013087">
    <property type="entry name" value="Znf_C2H2_type"/>
</dbReference>
<keyword evidence="1" id="KW-0479">Metal-binding</keyword>
<evidence type="ECO:0000256" key="6">
    <source>
        <dbReference type="SAM" id="MobiDB-lite"/>
    </source>
</evidence>
<evidence type="ECO:0000256" key="3">
    <source>
        <dbReference type="ARBA" id="ARBA00022771"/>
    </source>
</evidence>
<name>A0A9P6NET8_9BASI</name>
<evidence type="ECO:0000256" key="2">
    <source>
        <dbReference type="ARBA" id="ARBA00022737"/>
    </source>
</evidence>
<dbReference type="EMBL" id="MU167335">
    <property type="protein sequence ID" value="KAG0142849.1"/>
    <property type="molecule type" value="Genomic_DNA"/>
</dbReference>
<keyword evidence="2" id="KW-0677">Repeat</keyword>
<feature type="compositionally biased region" description="Basic residues" evidence="6">
    <location>
        <begin position="734"/>
        <end position="747"/>
    </location>
</feature>
<feature type="compositionally biased region" description="Low complexity" evidence="6">
    <location>
        <begin position="454"/>
        <end position="465"/>
    </location>
</feature>
<feature type="region of interest" description="Disordered" evidence="6">
    <location>
        <begin position="729"/>
        <end position="760"/>
    </location>
</feature>
<feature type="region of interest" description="Disordered" evidence="6">
    <location>
        <begin position="686"/>
        <end position="708"/>
    </location>
</feature>
<dbReference type="InterPro" id="IPR036236">
    <property type="entry name" value="Znf_C2H2_sf"/>
</dbReference>
<reference evidence="8" key="1">
    <citation type="submission" date="2013-11" db="EMBL/GenBank/DDBJ databases">
        <title>Genome sequence of the fusiform rust pathogen reveals effectors for host alternation and coevolution with pine.</title>
        <authorList>
            <consortium name="DOE Joint Genome Institute"/>
            <person name="Smith K."/>
            <person name="Pendleton A."/>
            <person name="Kubisiak T."/>
            <person name="Anderson C."/>
            <person name="Salamov A."/>
            <person name="Aerts A."/>
            <person name="Riley R."/>
            <person name="Clum A."/>
            <person name="Lindquist E."/>
            <person name="Ence D."/>
            <person name="Campbell M."/>
            <person name="Kronenberg Z."/>
            <person name="Feau N."/>
            <person name="Dhillon B."/>
            <person name="Hamelin R."/>
            <person name="Burleigh J."/>
            <person name="Smith J."/>
            <person name="Yandell M."/>
            <person name="Nelson C."/>
            <person name="Grigoriev I."/>
            <person name="Davis J."/>
        </authorList>
    </citation>
    <scope>NUCLEOTIDE SEQUENCE</scope>
    <source>
        <strain evidence="8">G11</strain>
    </source>
</reference>
<feature type="domain" description="C2H2-type" evidence="7">
    <location>
        <begin position="801"/>
        <end position="830"/>
    </location>
</feature>
<dbReference type="PANTHER" id="PTHR19818:SF144">
    <property type="entry name" value="METALLOTHIONEIN EXPRESSION ACTIVATOR-RELATED"/>
    <property type="match status" value="1"/>
</dbReference>
<dbReference type="SMART" id="SM00355">
    <property type="entry name" value="ZnF_C2H2"/>
    <property type="match status" value="2"/>
</dbReference>
<dbReference type="AlphaFoldDB" id="A0A9P6NET8"/>
<sequence length="866" mass="93019">MNPASIYPSQALGAVATASQNLFAAPEDALAISTAALAPGSGMANHQDMSLFENLTSLSAPNSAPLMNNGGLKFDYLFEEGAGLSDPSETLALALSESDLGDMFGLLGPQNAFWTGWESFSLPTDTSAGDLTNQGQTHDTGAINRMRSSENTAPADSIVPSDINRPIEIDALEAIFNAEIDFKIGLSSGLTSAPSSASNTNWSSLQPMFGQPETNSAGDNTSISIELPSLIEDTSFSSVGLSGTTTTHDSSAGASPSSDLAGDGSSRASSAPINHSKDTHGFQLQEFQIAPLQVFGRRKGMEDDPNIEHSPRLSEMLAYPDEIPTITLGRGKKNTRSLSQMTEGEMNEALSGSNQAANRDSSQQQAIKDWSGACSSALAQEMPPFSQFPNPYQPTFAPLICPFVKSEKNPAGSMACNDWSAKNKLHLTVDTSVNPGQLAQKHSQIPPTPFSAGSHSASQSLAPSQSLNEHGLLTPAYDLMMGAMRSAPAVFLGSQNHSNAGYFAFNPPSIPAPPLSASWVDFERDAAPTSFGHQFGNKHGLNAQNKRPAEFDLARGMEPIPTPSVDLSVMYGLSTPSSTQESVHSSNGVFLQPMNQPGFDSQPKLPPTFDHMLLAPTLPTPPLSADFVSTEFDFSDETIRGALLSLGVNPECMKNIPPQQSTQALNLPLAPIPTASNMIQEEHLQPISSHHARRQRTETCGVDENSTERSELRFKKPMVYKDRKLVPNAGFRTRNPKHVGSRLKPGPKSKTTVVQHPPIPPRPALLVEGGNEASGLNKQVIRCLYEDHQELGEDGKLVKRYVCRIENCGRVFPRKTAIESHIQTHLEDKPFVCPVENCGKGFARGDALMRHRQRGICVGSMIPRRC</sequence>
<dbReference type="InterPro" id="IPR050329">
    <property type="entry name" value="GLI_C2H2-zinc-finger"/>
</dbReference>
<evidence type="ECO:0000259" key="7">
    <source>
        <dbReference type="PROSITE" id="PS50157"/>
    </source>
</evidence>
<keyword evidence="4" id="KW-0862">Zinc</keyword>
<gene>
    <name evidence="8" type="ORF">CROQUDRAFT_96995</name>
</gene>
<dbReference type="GO" id="GO:0005634">
    <property type="term" value="C:nucleus"/>
    <property type="evidence" value="ECO:0007669"/>
    <property type="project" value="UniProtKB-ARBA"/>
</dbReference>
<evidence type="ECO:0000313" key="8">
    <source>
        <dbReference type="EMBL" id="KAG0142849.1"/>
    </source>
</evidence>
<protein>
    <recommendedName>
        <fullName evidence="7">C2H2-type domain-containing protein</fullName>
    </recommendedName>
</protein>
<feature type="region of interest" description="Disordered" evidence="6">
    <location>
        <begin position="438"/>
        <end position="465"/>
    </location>
</feature>
<keyword evidence="9" id="KW-1185">Reference proteome</keyword>
<evidence type="ECO:0000313" key="9">
    <source>
        <dbReference type="Proteomes" id="UP000886653"/>
    </source>
</evidence>
<organism evidence="8 9">
    <name type="scientific">Cronartium quercuum f. sp. fusiforme G11</name>
    <dbReference type="NCBI Taxonomy" id="708437"/>
    <lineage>
        <taxon>Eukaryota</taxon>
        <taxon>Fungi</taxon>
        <taxon>Dikarya</taxon>
        <taxon>Basidiomycota</taxon>
        <taxon>Pucciniomycotina</taxon>
        <taxon>Pucciniomycetes</taxon>
        <taxon>Pucciniales</taxon>
        <taxon>Coleosporiaceae</taxon>
        <taxon>Cronartium</taxon>
    </lineage>
</organism>
<dbReference type="Gene3D" id="3.30.160.60">
    <property type="entry name" value="Classic Zinc Finger"/>
    <property type="match status" value="2"/>
</dbReference>
<keyword evidence="3 5" id="KW-0863">Zinc-finger</keyword>
<dbReference type="GO" id="GO:0008270">
    <property type="term" value="F:zinc ion binding"/>
    <property type="evidence" value="ECO:0007669"/>
    <property type="project" value="UniProtKB-KW"/>
</dbReference>
<evidence type="ECO:0000256" key="5">
    <source>
        <dbReference type="PROSITE-ProRule" id="PRU00042"/>
    </source>
</evidence>
<dbReference type="GO" id="GO:0000978">
    <property type="term" value="F:RNA polymerase II cis-regulatory region sequence-specific DNA binding"/>
    <property type="evidence" value="ECO:0007669"/>
    <property type="project" value="TreeGrafter"/>
</dbReference>
<feature type="domain" description="C2H2-type" evidence="7">
    <location>
        <begin position="831"/>
        <end position="862"/>
    </location>
</feature>
<dbReference type="PROSITE" id="PS00028">
    <property type="entry name" value="ZINC_FINGER_C2H2_1"/>
    <property type="match status" value="1"/>
</dbReference>
<dbReference type="GO" id="GO:0045944">
    <property type="term" value="P:positive regulation of transcription by RNA polymerase II"/>
    <property type="evidence" value="ECO:0007669"/>
    <property type="project" value="UniProtKB-ARBA"/>
</dbReference>
<accession>A0A9P6NET8</accession>
<feature type="region of interest" description="Disordered" evidence="6">
    <location>
        <begin position="238"/>
        <end position="284"/>
    </location>
</feature>
<feature type="region of interest" description="Disordered" evidence="6">
    <location>
        <begin position="195"/>
        <end position="221"/>
    </location>
</feature>
<evidence type="ECO:0000256" key="4">
    <source>
        <dbReference type="ARBA" id="ARBA00022833"/>
    </source>
</evidence>
<dbReference type="GO" id="GO:0000981">
    <property type="term" value="F:DNA-binding transcription factor activity, RNA polymerase II-specific"/>
    <property type="evidence" value="ECO:0007669"/>
    <property type="project" value="TreeGrafter"/>
</dbReference>
<comment type="caution">
    <text evidence="8">The sequence shown here is derived from an EMBL/GenBank/DDBJ whole genome shotgun (WGS) entry which is preliminary data.</text>
</comment>
<feature type="compositionally biased region" description="Polar residues" evidence="6">
    <location>
        <begin position="238"/>
        <end position="258"/>
    </location>
</feature>
<dbReference type="SUPFAM" id="SSF57667">
    <property type="entry name" value="beta-beta-alpha zinc fingers"/>
    <property type="match status" value="1"/>
</dbReference>
<dbReference type="PANTHER" id="PTHR19818">
    <property type="entry name" value="ZINC FINGER PROTEIN ZIC AND GLI"/>
    <property type="match status" value="1"/>
</dbReference>
<dbReference type="Proteomes" id="UP000886653">
    <property type="component" value="Unassembled WGS sequence"/>
</dbReference>
<dbReference type="PROSITE" id="PS50157">
    <property type="entry name" value="ZINC_FINGER_C2H2_2"/>
    <property type="match status" value="2"/>
</dbReference>
<proteinExistence type="predicted"/>
<dbReference type="OrthoDB" id="8117402at2759"/>
<dbReference type="Pfam" id="PF00096">
    <property type="entry name" value="zf-C2H2"/>
    <property type="match status" value="1"/>
</dbReference>
<feature type="compositionally biased region" description="Polar residues" evidence="6">
    <location>
        <begin position="199"/>
        <end position="221"/>
    </location>
</feature>
<evidence type="ECO:0000256" key="1">
    <source>
        <dbReference type="ARBA" id="ARBA00022723"/>
    </source>
</evidence>